<evidence type="ECO:0000313" key="3">
    <source>
        <dbReference type="Proteomes" id="UP000621492"/>
    </source>
</evidence>
<reference evidence="2" key="2">
    <citation type="submission" date="2020-09" db="EMBL/GenBank/DDBJ databases">
        <authorList>
            <person name="Sun Q."/>
            <person name="Zhou Y."/>
        </authorList>
    </citation>
    <scope>NUCLEOTIDE SEQUENCE</scope>
    <source>
        <strain evidence="2">CGMCC 1.15454</strain>
    </source>
</reference>
<comment type="caution">
    <text evidence="2">The sequence shown here is derived from an EMBL/GenBank/DDBJ whole genome shotgun (WGS) entry which is preliminary data.</text>
</comment>
<organism evidence="2 3">
    <name type="scientific">Lentibacillus populi</name>
    <dbReference type="NCBI Taxonomy" id="1827502"/>
    <lineage>
        <taxon>Bacteria</taxon>
        <taxon>Bacillati</taxon>
        <taxon>Bacillota</taxon>
        <taxon>Bacilli</taxon>
        <taxon>Bacillales</taxon>
        <taxon>Bacillaceae</taxon>
        <taxon>Lentibacillus</taxon>
    </lineage>
</organism>
<protein>
    <submittedName>
        <fullName evidence="2">Uncharacterized protein</fullName>
    </submittedName>
</protein>
<dbReference type="EMBL" id="BMJD01000045">
    <property type="protein sequence ID" value="GGB57282.1"/>
    <property type="molecule type" value="Genomic_DNA"/>
</dbReference>
<proteinExistence type="predicted"/>
<dbReference type="InterPro" id="IPR048147">
    <property type="entry name" value="CBO0543-like"/>
</dbReference>
<feature type="transmembrane region" description="Helical" evidence="1">
    <location>
        <begin position="32"/>
        <end position="51"/>
    </location>
</feature>
<feature type="transmembrane region" description="Helical" evidence="1">
    <location>
        <begin position="60"/>
        <end position="86"/>
    </location>
</feature>
<keyword evidence="3" id="KW-1185">Reference proteome</keyword>
<sequence length="182" mass="21959">MMFAIVDEMIKTQEKFAELKKLYFFEHVIFSYQWWFLIFVTVFVWIVWAILVDKKNLNRILLVGLFTSLTAVVLDDIGLSLVFWFYPYQIAFFTNQLYSVDIAIIPVFYMLLYQYRTTWVSYLLTLVLLLLFAVIVAEPLFAKMDIYMLIRWEHLYSIPFYMLIGIFVKWLVDRLVKNNDTF</sequence>
<evidence type="ECO:0000256" key="1">
    <source>
        <dbReference type="SAM" id="Phobius"/>
    </source>
</evidence>
<dbReference type="NCBIfam" id="NF041644">
    <property type="entry name" value="CBO0543_fam"/>
    <property type="match status" value="1"/>
</dbReference>
<feature type="transmembrane region" description="Helical" evidence="1">
    <location>
        <begin position="92"/>
        <end position="112"/>
    </location>
</feature>
<accession>A0A9W5U1X9</accession>
<dbReference type="AlphaFoldDB" id="A0A9W5U1X9"/>
<feature type="transmembrane region" description="Helical" evidence="1">
    <location>
        <begin position="154"/>
        <end position="172"/>
    </location>
</feature>
<keyword evidence="1" id="KW-0472">Membrane</keyword>
<evidence type="ECO:0000313" key="2">
    <source>
        <dbReference type="EMBL" id="GGB57282.1"/>
    </source>
</evidence>
<reference evidence="2" key="1">
    <citation type="journal article" date="2014" name="Int. J. Syst. Evol. Microbiol.">
        <title>Complete genome sequence of Corynebacterium casei LMG S-19264T (=DSM 44701T), isolated from a smear-ripened cheese.</title>
        <authorList>
            <consortium name="US DOE Joint Genome Institute (JGI-PGF)"/>
            <person name="Walter F."/>
            <person name="Albersmeier A."/>
            <person name="Kalinowski J."/>
            <person name="Ruckert C."/>
        </authorList>
    </citation>
    <scope>NUCLEOTIDE SEQUENCE</scope>
    <source>
        <strain evidence="2">CGMCC 1.15454</strain>
    </source>
</reference>
<feature type="transmembrane region" description="Helical" evidence="1">
    <location>
        <begin position="119"/>
        <end position="142"/>
    </location>
</feature>
<dbReference type="RefSeq" id="WP_088049892.1">
    <property type="nucleotide sequence ID" value="NZ_BMJD01000045.1"/>
</dbReference>
<keyword evidence="1" id="KW-1133">Transmembrane helix</keyword>
<gene>
    <name evidence="2" type="ORF">GCM10011409_38490</name>
</gene>
<keyword evidence="1" id="KW-0812">Transmembrane</keyword>
<name>A0A9W5U1X9_9BACI</name>
<dbReference type="Proteomes" id="UP000621492">
    <property type="component" value="Unassembled WGS sequence"/>
</dbReference>